<dbReference type="Gene3D" id="1.20.120.1630">
    <property type="match status" value="1"/>
</dbReference>
<evidence type="ECO:0000256" key="5">
    <source>
        <dbReference type="SAM" id="Phobius"/>
    </source>
</evidence>
<dbReference type="PANTHER" id="PTHR12714">
    <property type="entry name" value="PROTEIN-S ISOPRENYLCYSTEINE O-METHYLTRANSFERASE"/>
    <property type="match status" value="1"/>
</dbReference>
<keyword evidence="2 5" id="KW-0812">Transmembrane</keyword>
<organism evidence="6 7">
    <name type="scientific">Syntrophotalea acetylenivorans</name>
    <dbReference type="NCBI Taxonomy" id="1842532"/>
    <lineage>
        <taxon>Bacteria</taxon>
        <taxon>Pseudomonadati</taxon>
        <taxon>Thermodesulfobacteriota</taxon>
        <taxon>Desulfuromonadia</taxon>
        <taxon>Desulfuromonadales</taxon>
        <taxon>Syntrophotaleaceae</taxon>
        <taxon>Syntrophotalea</taxon>
    </lineage>
</organism>
<dbReference type="KEGG" id="pef:A7E78_04645"/>
<keyword evidence="3 5" id="KW-1133">Transmembrane helix</keyword>
<dbReference type="STRING" id="1842532.A7E78_04645"/>
<dbReference type="PANTHER" id="PTHR12714:SF9">
    <property type="entry name" value="PROTEIN-S-ISOPRENYLCYSTEINE O-METHYLTRANSFERASE"/>
    <property type="match status" value="1"/>
</dbReference>
<evidence type="ECO:0000256" key="1">
    <source>
        <dbReference type="ARBA" id="ARBA00004127"/>
    </source>
</evidence>
<evidence type="ECO:0000256" key="2">
    <source>
        <dbReference type="ARBA" id="ARBA00022692"/>
    </source>
</evidence>
<keyword evidence="6" id="KW-0808">Transferase</keyword>
<feature type="transmembrane region" description="Helical" evidence="5">
    <location>
        <begin position="44"/>
        <end position="67"/>
    </location>
</feature>
<dbReference type="Proteomes" id="UP000182517">
    <property type="component" value="Chromosome"/>
</dbReference>
<dbReference type="GO" id="GO:0012505">
    <property type="term" value="C:endomembrane system"/>
    <property type="evidence" value="ECO:0007669"/>
    <property type="project" value="UniProtKB-SubCell"/>
</dbReference>
<comment type="subcellular location">
    <subcellularLocation>
        <location evidence="1">Endomembrane system</location>
        <topology evidence="1">Multi-pass membrane protein</topology>
    </subcellularLocation>
</comment>
<dbReference type="AlphaFoldDB" id="A0A1L3GMM8"/>
<dbReference type="RefSeq" id="WP_072283147.1">
    <property type="nucleotide sequence ID" value="NZ_CP015519.1"/>
</dbReference>
<evidence type="ECO:0000256" key="4">
    <source>
        <dbReference type="ARBA" id="ARBA00023136"/>
    </source>
</evidence>
<accession>A0A1L3GMM8</accession>
<proteinExistence type="predicted"/>
<keyword evidence="6" id="KW-0489">Methyltransferase</keyword>
<keyword evidence="4 5" id="KW-0472">Membrane</keyword>
<feature type="transmembrane region" description="Helical" evidence="5">
    <location>
        <begin position="150"/>
        <end position="175"/>
    </location>
</feature>
<keyword evidence="7" id="KW-1185">Reference proteome</keyword>
<feature type="transmembrane region" description="Helical" evidence="5">
    <location>
        <begin position="12"/>
        <end position="32"/>
    </location>
</feature>
<sequence>MHGTELGGYAYGMWPVVVFNILLFLFFTVSFIKPKKKIEWRSMGAFLGFLVALFTEMYGFPLTIYFLSTWLGDAYPVLDPFSHPSGHLVLVFLGLAHSGAAMMILHLISNGIIFFGGYLIFKGWMLIHGAKEGQLVTEGLYAHIRHPQYSGLFLITIGFLIQWPSFTTLIMWPILMFTYYRLAMREEKGLEEEFGDEFFRYRERVPAFIPKLGGK</sequence>
<gene>
    <name evidence="6" type="ORF">A7E78_04645</name>
</gene>
<reference evidence="6 7" key="1">
    <citation type="journal article" date="2017" name="Genome Announc.">
        <title>Complete Genome Sequences of Two Acetylene-Fermenting Pelobacter acetylenicus Strains.</title>
        <authorList>
            <person name="Sutton J.M."/>
            <person name="Baesman S.M."/>
            <person name="Fierst J.L."/>
            <person name="Poret-Peterson A.T."/>
            <person name="Oremland R.S."/>
            <person name="Dunlap D.S."/>
            <person name="Akob D.M."/>
        </authorList>
    </citation>
    <scope>NUCLEOTIDE SEQUENCE [LARGE SCALE GENOMIC DNA]</scope>
    <source>
        <strain evidence="6 7">SFB93</strain>
    </source>
</reference>
<dbReference type="Pfam" id="PF04191">
    <property type="entry name" value="PEMT"/>
    <property type="match status" value="1"/>
</dbReference>
<name>A0A1L3GMM8_9BACT</name>
<dbReference type="GO" id="GO:0008168">
    <property type="term" value="F:methyltransferase activity"/>
    <property type="evidence" value="ECO:0007669"/>
    <property type="project" value="UniProtKB-KW"/>
</dbReference>
<evidence type="ECO:0000313" key="6">
    <source>
        <dbReference type="EMBL" id="APG27184.1"/>
    </source>
</evidence>
<dbReference type="EMBL" id="CP015519">
    <property type="protein sequence ID" value="APG27184.1"/>
    <property type="molecule type" value="Genomic_DNA"/>
</dbReference>
<evidence type="ECO:0000313" key="7">
    <source>
        <dbReference type="Proteomes" id="UP000182517"/>
    </source>
</evidence>
<dbReference type="OrthoDB" id="5417332at2"/>
<evidence type="ECO:0000256" key="3">
    <source>
        <dbReference type="ARBA" id="ARBA00022989"/>
    </source>
</evidence>
<protein>
    <submittedName>
        <fullName evidence="6">Isoprenylcysteine carboxyl methyltransferase</fullName>
    </submittedName>
</protein>
<dbReference type="InterPro" id="IPR007318">
    <property type="entry name" value="Phopholipid_MeTrfase"/>
</dbReference>
<dbReference type="GO" id="GO:0032259">
    <property type="term" value="P:methylation"/>
    <property type="evidence" value="ECO:0007669"/>
    <property type="project" value="UniProtKB-KW"/>
</dbReference>